<dbReference type="Pfam" id="PF13905">
    <property type="entry name" value="Thioredoxin_8"/>
    <property type="match status" value="1"/>
</dbReference>
<accession>A0A1G5CSI2</accession>
<name>A0A1G5CSI2_9FLAO</name>
<dbReference type="InterPro" id="IPR012336">
    <property type="entry name" value="Thioredoxin-like_fold"/>
</dbReference>
<dbReference type="Proteomes" id="UP000199354">
    <property type="component" value="Unassembled WGS sequence"/>
</dbReference>
<proteinExistence type="predicted"/>
<dbReference type="Gene3D" id="3.40.30.10">
    <property type="entry name" value="Glutaredoxin"/>
    <property type="match status" value="1"/>
</dbReference>
<dbReference type="SUPFAM" id="SSF52833">
    <property type="entry name" value="Thioredoxin-like"/>
    <property type="match status" value="1"/>
</dbReference>
<gene>
    <name evidence="2" type="ORF">SAMN02927903_00627</name>
</gene>
<feature type="domain" description="Thioredoxin-like fold" evidence="1">
    <location>
        <begin position="363"/>
        <end position="451"/>
    </location>
</feature>
<dbReference type="PROSITE" id="PS51257">
    <property type="entry name" value="PROKAR_LIPOPROTEIN"/>
    <property type="match status" value="1"/>
</dbReference>
<protein>
    <submittedName>
        <fullName evidence="2">Thioredoxin-like</fullName>
    </submittedName>
</protein>
<evidence type="ECO:0000313" key="2">
    <source>
        <dbReference type="EMBL" id="SCY05218.1"/>
    </source>
</evidence>
<dbReference type="AlphaFoldDB" id="A0A1G5CSI2"/>
<evidence type="ECO:0000313" key="3">
    <source>
        <dbReference type="Proteomes" id="UP000199354"/>
    </source>
</evidence>
<dbReference type="STRING" id="490189.SAMN02927903_00627"/>
<dbReference type="EMBL" id="FMVF01000003">
    <property type="protein sequence ID" value="SCY05218.1"/>
    <property type="molecule type" value="Genomic_DNA"/>
</dbReference>
<evidence type="ECO:0000259" key="1">
    <source>
        <dbReference type="Pfam" id="PF13905"/>
    </source>
</evidence>
<organism evidence="2 3">
    <name type="scientific">Flavobacterium caeni</name>
    <dbReference type="NCBI Taxonomy" id="490189"/>
    <lineage>
        <taxon>Bacteria</taxon>
        <taxon>Pseudomonadati</taxon>
        <taxon>Bacteroidota</taxon>
        <taxon>Flavobacteriia</taxon>
        <taxon>Flavobacteriales</taxon>
        <taxon>Flavobacteriaceae</taxon>
        <taxon>Flavobacterium</taxon>
    </lineage>
</organism>
<reference evidence="2 3" key="1">
    <citation type="submission" date="2016-10" db="EMBL/GenBank/DDBJ databases">
        <authorList>
            <person name="de Groot N.N."/>
        </authorList>
    </citation>
    <scope>NUCLEOTIDE SEQUENCE [LARGE SCALE GENOMIC DNA]</scope>
    <source>
        <strain evidence="2 3">CGMCC 1.7031</strain>
    </source>
</reference>
<dbReference type="OrthoDB" id="1146847at2"/>
<keyword evidence="3" id="KW-1185">Reference proteome</keyword>
<dbReference type="RefSeq" id="WP_091140863.1">
    <property type="nucleotide sequence ID" value="NZ_FMVF01000003.1"/>
</dbReference>
<dbReference type="InterPro" id="IPR036249">
    <property type="entry name" value="Thioredoxin-like_sf"/>
</dbReference>
<sequence>MHIPKALHYLLSCSTALGLFCSCEGFKGDNYTAYFGGEVINPTSPYVLFCRNSEVIDSVALDKNNRFFIKFDSLTPGMYSFKNLPEYQYVYFDKNDSIMVRVNARDFDNSVVFCGRGDQKNNFLMNLYLKNEDDRSKIFEIFDYDVDQFLSSIDSSYASREEFYRSKKEDLKWSDDFDRYAKAALDLHHFSKKEIYPQVHQIRTGNDVVEKLPKGYYDFRKSIDFNDDDLINFSPFVAYLTHMLNNMAAINYHNHFTEVDLALKTNINKLHIADTLIKNEKVKNTILNNIAFTYLLEDQNMVNNQKFLASYRELSTDKSKKNEILKIGRAIQQLTSGNPLPEVILVDANDKKISSSSLTTQKTVLFFWTENLVSHLQAAHKKVHDLKVKHPDYQFVAVCLDKDQQKWTKLLEKYKTDGIVELRCKDFEDLKNKWAITKVHRTIILGGDGKIKNAFTNIFDVDFENELRDKPLEKDSGHLHALAER</sequence>